<dbReference type="InterPro" id="IPR024744">
    <property type="entry name" value="CSS-motif_dom"/>
</dbReference>
<evidence type="ECO:0000256" key="9">
    <source>
        <dbReference type="ARBA" id="ARBA00034290"/>
    </source>
</evidence>
<keyword evidence="5 10" id="KW-0812">Transmembrane</keyword>
<dbReference type="Gene3D" id="3.20.20.450">
    <property type="entry name" value="EAL domain"/>
    <property type="match status" value="1"/>
</dbReference>
<dbReference type="AlphaFoldDB" id="A0A9X3KYT8"/>
<feature type="transmembrane region" description="Helical" evidence="10">
    <location>
        <begin position="12"/>
        <end position="33"/>
    </location>
</feature>
<keyword evidence="8 10" id="KW-0472">Membrane</keyword>
<dbReference type="Proteomes" id="UP001141992">
    <property type="component" value="Unassembled WGS sequence"/>
</dbReference>
<proteinExistence type="predicted"/>
<dbReference type="CDD" id="cd01948">
    <property type="entry name" value="EAL"/>
    <property type="match status" value="1"/>
</dbReference>
<evidence type="ECO:0000313" key="12">
    <source>
        <dbReference type="EMBL" id="MCZ8401348.1"/>
    </source>
</evidence>
<dbReference type="InterPro" id="IPR001633">
    <property type="entry name" value="EAL_dom"/>
</dbReference>
<dbReference type="PANTHER" id="PTHR33121:SF79">
    <property type="entry name" value="CYCLIC DI-GMP PHOSPHODIESTERASE PDED-RELATED"/>
    <property type="match status" value="1"/>
</dbReference>
<keyword evidence="4" id="KW-0973">c-di-GMP</keyword>
<dbReference type="EC" id="3.1.4.52" evidence="2"/>
<comment type="catalytic activity">
    <reaction evidence="9">
        <text>3',3'-c-di-GMP + H2O = 5'-phosphoguanylyl(3'-&gt;5')guanosine + H(+)</text>
        <dbReference type="Rhea" id="RHEA:24902"/>
        <dbReference type="ChEBI" id="CHEBI:15377"/>
        <dbReference type="ChEBI" id="CHEBI:15378"/>
        <dbReference type="ChEBI" id="CHEBI:58754"/>
        <dbReference type="ChEBI" id="CHEBI:58805"/>
        <dbReference type="EC" id="3.1.4.52"/>
    </reaction>
</comment>
<comment type="subcellular location">
    <subcellularLocation>
        <location evidence="1">Cell membrane</location>
        <topology evidence="1">Multi-pass membrane protein</topology>
    </subcellularLocation>
</comment>
<comment type="caution">
    <text evidence="12">The sequence shown here is derived from an EMBL/GenBank/DDBJ whole genome shotgun (WGS) entry which is preliminary data.</text>
</comment>
<evidence type="ECO:0000256" key="2">
    <source>
        <dbReference type="ARBA" id="ARBA00012282"/>
    </source>
</evidence>
<dbReference type="PANTHER" id="PTHR33121">
    <property type="entry name" value="CYCLIC DI-GMP PHOSPHODIESTERASE PDEF"/>
    <property type="match status" value="1"/>
</dbReference>
<dbReference type="SMART" id="SM00052">
    <property type="entry name" value="EAL"/>
    <property type="match status" value="1"/>
</dbReference>
<dbReference type="PROSITE" id="PS50883">
    <property type="entry name" value="EAL"/>
    <property type="match status" value="1"/>
</dbReference>
<evidence type="ECO:0000256" key="4">
    <source>
        <dbReference type="ARBA" id="ARBA00022636"/>
    </source>
</evidence>
<dbReference type="GO" id="GO:0005886">
    <property type="term" value="C:plasma membrane"/>
    <property type="evidence" value="ECO:0007669"/>
    <property type="project" value="UniProtKB-SubCell"/>
</dbReference>
<protein>
    <recommendedName>
        <fullName evidence="2">cyclic-guanylate-specific phosphodiesterase</fullName>
        <ecNumber evidence="2">3.1.4.52</ecNumber>
    </recommendedName>
</protein>
<dbReference type="Pfam" id="PF12792">
    <property type="entry name" value="CSS-motif"/>
    <property type="match status" value="1"/>
</dbReference>
<keyword evidence="7 10" id="KW-1133">Transmembrane helix</keyword>
<dbReference type="SUPFAM" id="SSF141868">
    <property type="entry name" value="EAL domain-like"/>
    <property type="match status" value="1"/>
</dbReference>
<evidence type="ECO:0000256" key="3">
    <source>
        <dbReference type="ARBA" id="ARBA00022475"/>
    </source>
</evidence>
<organism evidence="12 13">
    <name type="scientific">Alcaligenes xylosoxydans xylosoxydans</name>
    <name type="common">Achromobacter xylosoxidans</name>
    <dbReference type="NCBI Taxonomy" id="85698"/>
    <lineage>
        <taxon>Bacteria</taxon>
        <taxon>Pseudomonadati</taxon>
        <taxon>Pseudomonadota</taxon>
        <taxon>Betaproteobacteria</taxon>
        <taxon>Burkholderiales</taxon>
        <taxon>Alcaligenaceae</taxon>
        <taxon>Achromobacter</taxon>
    </lineage>
</organism>
<evidence type="ECO:0000256" key="6">
    <source>
        <dbReference type="ARBA" id="ARBA00022801"/>
    </source>
</evidence>
<evidence type="ECO:0000256" key="10">
    <source>
        <dbReference type="SAM" id="Phobius"/>
    </source>
</evidence>
<accession>A0A9X3KYT8</accession>
<gene>
    <name evidence="12" type="ORF">O9570_07830</name>
</gene>
<dbReference type="GO" id="GO:0071111">
    <property type="term" value="F:cyclic-guanylate-specific phosphodiesterase activity"/>
    <property type="evidence" value="ECO:0007669"/>
    <property type="project" value="UniProtKB-EC"/>
</dbReference>
<dbReference type="EMBL" id="JAPZVI010000004">
    <property type="protein sequence ID" value="MCZ8401348.1"/>
    <property type="molecule type" value="Genomic_DNA"/>
</dbReference>
<dbReference type="RefSeq" id="WP_159070653.1">
    <property type="nucleotide sequence ID" value="NZ_CP158973.1"/>
</dbReference>
<keyword evidence="3" id="KW-1003">Cell membrane</keyword>
<evidence type="ECO:0000256" key="5">
    <source>
        <dbReference type="ARBA" id="ARBA00022692"/>
    </source>
</evidence>
<evidence type="ECO:0000313" key="13">
    <source>
        <dbReference type="Proteomes" id="UP001141992"/>
    </source>
</evidence>
<evidence type="ECO:0000256" key="1">
    <source>
        <dbReference type="ARBA" id="ARBA00004651"/>
    </source>
</evidence>
<evidence type="ECO:0000256" key="7">
    <source>
        <dbReference type="ARBA" id="ARBA00022989"/>
    </source>
</evidence>
<dbReference type="Pfam" id="PF00563">
    <property type="entry name" value="EAL"/>
    <property type="match status" value="1"/>
</dbReference>
<sequence>MTKGRLLSRFGVLFILVPTVAFALFFGAIGYSLKASNLHDLLDHHNAHLLQRSLDIANEQIAVIEELSDHDEPCSVEDLARMRERVFQSNYIGDIVRILDGTLQCSATWGTWDTSHVLPADRKVLHDNVFVWRKLPNPFLPWLSGDVAANDHIAVFNGPSAFVDVEDHSGQLWGRTFSSDGAVIQEFGAPPVAETEAGILKEINALLWIVRSETTCSLPGEPDVCVASTARADARLPVLATGSVGALVGLACGVALFLSWRGAHGLRVSLANALRREKMHVQYQPLCSLLTGEMIGAEALARWTHDEVGPIPPDTFIPWIESMGLRRAFTRYIIRNAIDGVRDRLRSAKPFYLSVNVFPSDLEDETFLDYLLDCVKERGVSPQRIAIEVTESAKFLSASPAELISRLRLAGFRVFLDDFGVGYSNLGNVLQWDVSGIKLDRIFIRSIGDGSSTNPVLDQVIEMARQINAQLVVEGLETQGQVDYIRERAPSAVGQGWFFGRPVSGDELDQVALRPVITTQNRSAGAANSGGLDPPIR</sequence>
<feature type="domain" description="EAL" evidence="11">
    <location>
        <begin position="263"/>
        <end position="516"/>
    </location>
</feature>
<dbReference type="InterPro" id="IPR050706">
    <property type="entry name" value="Cyclic-di-GMP_PDE-like"/>
</dbReference>
<keyword evidence="6" id="KW-0378">Hydrolase</keyword>
<evidence type="ECO:0000259" key="11">
    <source>
        <dbReference type="PROSITE" id="PS50883"/>
    </source>
</evidence>
<name>A0A9X3KYT8_ALCXX</name>
<feature type="transmembrane region" description="Helical" evidence="10">
    <location>
        <begin position="238"/>
        <end position="260"/>
    </location>
</feature>
<reference evidence="12" key="1">
    <citation type="submission" date="2022-12" db="EMBL/GenBank/DDBJ databases">
        <authorList>
            <person name="Voronina O.L."/>
            <person name="Kunda M.S."/>
            <person name="Ryzhova N."/>
            <person name="Aksenova E.I."/>
        </authorList>
    </citation>
    <scope>NUCLEOTIDE SEQUENCE</scope>
    <source>
        <strain evidence="12">SCCH136:Ach223948</strain>
    </source>
</reference>
<dbReference type="InterPro" id="IPR035919">
    <property type="entry name" value="EAL_sf"/>
</dbReference>
<evidence type="ECO:0000256" key="8">
    <source>
        <dbReference type="ARBA" id="ARBA00023136"/>
    </source>
</evidence>